<dbReference type="Pfam" id="PF05890">
    <property type="entry name" value="Ebp2"/>
    <property type="match status" value="1"/>
</dbReference>
<dbReference type="PANTHER" id="PTHR13028:SF0">
    <property type="entry name" value="RRNA-PROCESSING PROTEIN EBP2-RELATED"/>
    <property type="match status" value="1"/>
</dbReference>
<feature type="compositionally biased region" description="Basic residues" evidence="6">
    <location>
        <begin position="399"/>
        <end position="420"/>
    </location>
</feature>
<evidence type="ECO:0000256" key="4">
    <source>
        <dbReference type="ARBA" id="ARBA00023054"/>
    </source>
</evidence>
<evidence type="ECO:0000256" key="5">
    <source>
        <dbReference type="ARBA" id="ARBA00023242"/>
    </source>
</evidence>
<accession>A0A8H4LYN7</accession>
<feature type="compositionally biased region" description="Acidic residues" evidence="6">
    <location>
        <begin position="58"/>
        <end position="84"/>
    </location>
</feature>
<dbReference type="GO" id="GO:0042273">
    <property type="term" value="P:ribosomal large subunit biogenesis"/>
    <property type="evidence" value="ECO:0007669"/>
    <property type="project" value="TreeGrafter"/>
</dbReference>
<feature type="region of interest" description="Disordered" evidence="6">
    <location>
        <begin position="304"/>
        <end position="327"/>
    </location>
</feature>
<comment type="subcellular location">
    <subcellularLocation>
        <location evidence="1">Nucleus</location>
        <location evidence="1">Nucleolus</location>
    </subcellularLocation>
</comment>
<evidence type="ECO:0008006" key="9">
    <source>
        <dbReference type="Google" id="ProtNLM"/>
    </source>
</evidence>
<dbReference type="GO" id="GO:0005730">
    <property type="term" value="C:nucleolus"/>
    <property type="evidence" value="ECO:0007669"/>
    <property type="project" value="UniProtKB-SubCell"/>
</dbReference>
<organism evidence="7 8">
    <name type="scientific">Ophiocordyceps sinensis</name>
    <dbReference type="NCBI Taxonomy" id="72228"/>
    <lineage>
        <taxon>Eukaryota</taxon>
        <taxon>Fungi</taxon>
        <taxon>Dikarya</taxon>
        <taxon>Ascomycota</taxon>
        <taxon>Pezizomycotina</taxon>
        <taxon>Sordariomycetes</taxon>
        <taxon>Hypocreomycetidae</taxon>
        <taxon>Hypocreales</taxon>
        <taxon>Ophiocordycipitaceae</taxon>
        <taxon>Ophiocordyceps</taxon>
    </lineage>
</organism>
<dbReference type="OrthoDB" id="443772at2759"/>
<feature type="region of interest" description="Disordered" evidence="6">
    <location>
        <begin position="339"/>
        <end position="420"/>
    </location>
</feature>
<proteinExistence type="inferred from homology"/>
<comment type="similarity">
    <text evidence="2">Belongs to the EBP2 family.</text>
</comment>
<feature type="compositionally biased region" description="Basic and acidic residues" evidence="6">
    <location>
        <begin position="44"/>
        <end position="57"/>
    </location>
</feature>
<protein>
    <recommendedName>
        <fullName evidence="9">Eukaryotic rRNA processing</fullName>
    </recommendedName>
</protein>
<name>A0A8H4LYN7_9HYPO</name>
<dbReference type="GO" id="GO:0006364">
    <property type="term" value="P:rRNA processing"/>
    <property type="evidence" value="ECO:0007669"/>
    <property type="project" value="TreeGrafter"/>
</dbReference>
<dbReference type="Proteomes" id="UP000557566">
    <property type="component" value="Unassembled WGS sequence"/>
</dbReference>
<evidence type="ECO:0000256" key="3">
    <source>
        <dbReference type="ARBA" id="ARBA00022517"/>
    </source>
</evidence>
<feature type="compositionally biased region" description="Acidic residues" evidence="6">
    <location>
        <begin position="118"/>
        <end position="150"/>
    </location>
</feature>
<reference evidence="7 8" key="1">
    <citation type="journal article" date="2020" name="Genome Biol. Evol.">
        <title>A new high-quality draft genome assembly of the Chinese cordyceps Ophiocordyceps sinensis.</title>
        <authorList>
            <person name="Shu R."/>
            <person name="Zhang J."/>
            <person name="Meng Q."/>
            <person name="Zhang H."/>
            <person name="Zhou G."/>
            <person name="Li M."/>
            <person name="Wu P."/>
            <person name="Zhao Y."/>
            <person name="Chen C."/>
            <person name="Qin Q."/>
        </authorList>
    </citation>
    <scope>NUCLEOTIDE SEQUENCE [LARGE SCALE GENOMIC DNA]</scope>
    <source>
        <strain evidence="7 8">IOZ07</strain>
    </source>
</reference>
<evidence type="ECO:0000256" key="1">
    <source>
        <dbReference type="ARBA" id="ARBA00004604"/>
    </source>
</evidence>
<evidence type="ECO:0000256" key="6">
    <source>
        <dbReference type="SAM" id="MobiDB-lite"/>
    </source>
</evidence>
<feature type="compositionally biased region" description="Basic and acidic residues" evidence="6">
    <location>
        <begin position="100"/>
        <end position="117"/>
    </location>
</feature>
<keyword evidence="3" id="KW-0690">Ribosome biogenesis</keyword>
<keyword evidence="4" id="KW-0175">Coiled coil</keyword>
<dbReference type="PANTHER" id="PTHR13028">
    <property type="entry name" value="RRNA PROCESSING PROTEIN EBNA1-BINDING PROTEIN-RELATED"/>
    <property type="match status" value="1"/>
</dbReference>
<dbReference type="EMBL" id="JAAVMX010000005">
    <property type="protein sequence ID" value="KAF4507605.1"/>
    <property type="molecule type" value="Genomic_DNA"/>
</dbReference>
<keyword evidence="5" id="KW-0539">Nucleus</keyword>
<feature type="region of interest" description="Disordered" evidence="6">
    <location>
        <begin position="31"/>
        <end position="150"/>
    </location>
</feature>
<dbReference type="GO" id="GO:0030687">
    <property type="term" value="C:preribosome, large subunit precursor"/>
    <property type="evidence" value="ECO:0007669"/>
    <property type="project" value="TreeGrafter"/>
</dbReference>
<dbReference type="AlphaFoldDB" id="A0A8H4LYN7"/>
<comment type="caution">
    <text evidence="7">The sequence shown here is derived from an EMBL/GenBank/DDBJ whole genome shotgun (WGS) entry which is preliminary data.</text>
</comment>
<gene>
    <name evidence="7" type="ORF">G6O67_004085</name>
</gene>
<evidence type="ECO:0000256" key="2">
    <source>
        <dbReference type="ARBA" id="ARBA00007336"/>
    </source>
</evidence>
<dbReference type="InterPro" id="IPR008610">
    <property type="entry name" value="Ebp2"/>
</dbReference>
<keyword evidence="8" id="KW-1185">Reference proteome</keyword>
<dbReference type="GO" id="GO:0034399">
    <property type="term" value="C:nuclear periphery"/>
    <property type="evidence" value="ECO:0007669"/>
    <property type="project" value="TreeGrafter"/>
</dbReference>
<sequence length="420" mass="46406">MVTKSRLRLAIAAEKGVDFKKLKLAKKEKTALKRKRAVAGTSQKTDDGDLKARGKEEGEQDERTDEEGEGEGSDGDESEFEDLNLDAVNDSDTSESSIELEEKLARQPLKSREKPAVDEEEEDEEEEDEEEDEEEEEEDIPVSDLEDLDEEDKDDLIPHTRLTINNTAALHAALDRISIPTDKSTPFACHQTVVASAATADSIPDVSDDLQRELAFYSQCLDAARYGRAKLLAEGVPFSRPNDYFAEMVKEDAHMEKVKAKLVEEASDKKAAAEARKLRDLKKFGKQVQVAKLQERHKAKRETLDKIKTLKRKRQESGGELGTNEADMFDVGVDHEIAKHSQRAPKGAQGGGFNSKRLKKNEKYGFGGKKRHAKSGDAVSSGDLSGFDAKRMKAAGAKGRGKGTKAPRPGKARRKAMGPR</sequence>
<evidence type="ECO:0000313" key="8">
    <source>
        <dbReference type="Proteomes" id="UP000557566"/>
    </source>
</evidence>
<evidence type="ECO:0000313" key="7">
    <source>
        <dbReference type="EMBL" id="KAF4507605.1"/>
    </source>
</evidence>